<organism evidence="2 3">
    <name type="scientific">Gossypium arboreum</name>
    <name type="common">Tree cotton</name>
    <name type="synonym">Gossypium nanking</name>
    <dbReference type="NCBI Taxonomy" id="29729"/>
    <lineage>
        <taxon>Eukaryota</taxon>
        <taxon>Viridiplantae</taxon>
        <taxon>Streptophyta</taxon>
        <taxon>Embryophyta</taxon>
        <taxon>Tracheophyta</taxon>
        <taxon>Spermatophyta</taxon>
        <taxon>Magnoliopsida</taxon>
        <taxon>eudicotyledons</taxon>
        <taxon>Gunneridae</taxon>
        <taxon>Pentapetalae</taxon>
        <taxon>rosids</taxon>
        <taxon>malvids</taxon>
        <taxon>Malvales</taxon>
        <taxon>Malvaceae</taxon>
        <taxon>Malvoideae</taxon>
        <taxon>Gossypium</taxon>
    </lineage>
</organism>
<reference evidence="2 3" key="1">
    <citation type="submission" date="2023-03" db="EMBL/GenBank/DDBJ databases">
        <title>WGS of Gossypium arboreum.</title>
        <authorList>
            <person name="Yu D."/>
        </authorList>
    </citation>
    <scope>NUCLEOTIDE SEQUENCE [LARGE SCALE GENOMIC DNA]</scope>
    <source>
        <tissue evidence="2">Leaf</tissue>
    </source>
</reference>
<accession>A0ABR0NID8</accession>
<evidence type="ECO:0000256" key="1">
    <source>
        <dbReference type="SAM" id="MobiDB-lite"/>
    </source>
</evidence>
<feature type="region of interest" description="Disordered" evidence="1">
    <location>
        <begin position="1"/>
        <end position="77"/>
    </location>
</feature>
<name>A0ABR0NID8_GOSAR</name>
<keyword evidence="3" id="KW-1185">Reference proteome</keyword>
<gene>
    <name evidence="2" type="ORF">PVK06_035220</name>
</gene>
<evidence type="ECO:0000313" key="2">
    <source>
        <dbReference type="EMBL" id="KAK5794029.1"/>
    </source>
</evidence>
<dbReference type="Proteomes" id="UP001358586">
    <property type="component" value="Chromosome 10"/>
</dbReference>
<feature type="compositionally biased region" description="Basic and acidic residues" evidence="1">
    <location>
        <begin position="34"/>
        <end position="47"/>
    </location>
</feature>
<proteinExistence type="predicted"/>
<comment type="caution">
    <text evidence="2">The sequence shown here is derived from an EMBL/GenBank/DDBJ whole genome shotgun (WGS) entry which is preliminary data.</text>
</comment>
<evidence type="ECO:0000313" key="3">
    <source>
        <dbReference type="Proteomes" id="UP001358586"/>
    </source>
</evidence>
<protein>
    <submittedName>
        <fullName evidence="2">Uncharacterized protein</fullName>
    </submittedName>
</protein>
<dbReference type="EMBL" id="JARKNE010000010">
    <property type="protein sequence ID" value="KAK5794029.1"/>
    <property type="molecule type" value="Genomic_DNA"/>
</dbReference>
<sequence length="77" mass="8832">MGSEEESCEKTERKETWSDKSLLDGPNLVNENPYELKLESSQVEKEKKARKNPYKTKDSRTNLLEEGENDASLKAQV</sequence>
<feature type="compositionally biased region" description="Basic and acidic residues" evidence="1">
    <location>
        <begin position="8"/>
        <end position="22"/>
    </location>
</feature>